<dbReference type="PANTHER" id="PTHR43807">
    <property type="entry name" value="FI04487P"/>
    <property type="match status" value="1"/>
</dbReference>
<dbReference type="GO" id="GO:0016212">
    <property type="term" value="F:kynurenine-oxoglutarate transaminase activity"/>
    <property type="evidence" value="ECO:0007669"/>
    <property type="project" value="UniProtKB-EC"/>
</dbReference>
<organism evidence="10 11">
    <name type="scientific">Ascobolus immersus RN42</name>
    <dbReference type="NCBI Taxonomy" id="1160509"/>
    <lineage>
        <taxon>Eukaryota</taxon>
        <taxon>Fungi</taxon>
        <taxon>Dikarya</taxon>
        <taxon>Ascomycota</taxon>
        <taxon>Pezizomycotina</taxon>
        <taxon>Pezizomycetes</taxon>
        <taxon>Pezizales</taxon>
        <taxon>Ascobolaceae</taxon>
        <taxon>Ascobolus</taxon>
    </lineage>
</organism>
<evidence type="ECO:0000256" key="4">
    <source>
        <dbReference type="ARBA" id="ARBA00012751"/>
    </source>
</evidence>
<dbReference type="EMBL" id="ML119650">
    <property type="protein sequence ID" value="RPA86263.1"/>
    <property type="molecule type" value="Genomic_DNA"/>
</dbReference>
<dbReference type="PANTHER" id="PTHR43807:SF20">
    <property type="entry name" value="FI04487P"/>
    <property type="match status" value="1"/>
</dbReference>
<protein>
    <recommendedName>
        <fullName evidence="4">kynurenine--oxoglutarate transaminase</fullName>
        <ecNumber evidence="4">2.6.1.7</ecNumber>
    </recommendedName>
</protein>
<dbReference type="STRING" id="1160509.A0A3N4IJE1"/>
<evidence type="ECO:0000256" key="6">
    <source>
        <dbReference type="ARBA" id="ARBA00022679"/>
    </source>
</evidence>
<dbReference type="Gene3D" id="3.40.640.10">
    <property type="entry name" value="Type I PLP-dependent aspartate aminotransferase-like (Major domain)"/>
    <property type="match status" value="1"/>
</dbReference>
<dbReference type="GO" id="GO:0030170">
    <property type="term" value="F:pyridoxal phosphate binding"/>
    <property type="evidence" value="ECO:0007669"/>
    <property type="project" value="InterPro"/>
</dbReference>
<comment type="cofactor">
    <cofactor evidence="1">
        <name>pyridoxal 5'-phosphate</name>
        <dbReference type="ChEBI" id="CHEBI:597326"/>
    </cofactor>
</comment>
<keyword evidence="7" id="KW-0663">Pyridoxal phosphate</keyword>
<evidence type="ECO:0000313" key="10">
    <source>
        <dbReference type="EMBL" id="RPA86263.1"/>
    </source>
</evidence>
<evidence type="ECO:0000256" key="7">
    <source>
        <dbReference type="ARBA" id="ARBA00022898"/>
    </source>
</evidence>
<keyword evidence="11" id="KW-1185">Reference proteome</keyword>
<comment type="similarity">
    <text evidence="2">Belongs to the class-I pyridoxal-phosphate-dependent aminotransferase family.</text>
</comment>
<proteinExistence type="inferred from homology"/>
<dbReference type="InterPro" id="IPR051326">
    <property type="entry name" value="Kynurenine-oxoglutarate_AT"/>
</dbReference>
<keyword evidence="6 10" id="KW-0808">Transferase</keyword>
<dbReference type="EC" id="2.6.1.7" evidence="4"/>
<dbReference type="InterPro" id="IPR015421">
    <property type="entry name" value="PyrdxlP-dep_Trfase_major"/>
</dbReference>
<dbReference type="OrthoDB" id="2414662at2759"/>
<sequence length="427" mass="47904">MSTKKEIKPAARVSSNKQDVWSLVNEAAAAAAQGGQSVTNLGQGFFGYNPPKFVLDAAKEVLDRVECNQYSPTRGRPRLLKALSEAYSPFFGRTLDPNTEIVVTTGANEGTLAAFMGFIEEGDEVIVMEPFFDQYIHNIQMAGGKVVYVPLHPPKDGASKTCSSKEWTLDIEEFKSKITPKTKMMIINTPHNPIGKIFTKEELKAITDLAVEHNILIVSDEVYDRLFYTEFTRVATISPEVENLTITVGSGGKTFNATGWRVGWLIGKPHLIKPASVGHTQLCYSSVSPLQEATAIGLEKAESENYWEHSVKTMKHKMDLFNEIWDELGIPYTVPDGGYFVLANFSKLKLPEDYPFPPSVQNRARDFKLCWWFIKELGVAAIPPTEFYTEENAHMAEDYLRFAVCKEDSMLEEAKEKLRKLKPLLEN</sequence>
<evidence type="ECO:0000256" key="5">
    <source>
        <dbReference type="ARBA" id="ARBA00022576"/>
    </source>
</evidence>
<evidence type="ECO:0000256" key="3">
    <source>
        <dbReference type="ARBA" id="ARBA00011738"/>
    </source>
</evidence>
<reference evidence="10 11" key="1">
    <citation type="journal article" date="2018" name="Nat. Ecol. Evol.">
        <title>Pezizomycetes genomes reveal the molecular basis of ectomycorrhizal truffle lifestyle.</title>
        <authorList>
            <person name="Murat C."/>
            <person name="Payen T."/>
            <person name="Noel B."/>
            <person name="Kuo A."/>
            <person name="Morin E."/>
            <person name="Chen J."/>
            <person name="Kohler A."/>
            <person name="Krizsan K."/>
            <person name="Balestrini R."/>
            <person name="Da Silva C."/>
            <person name="Montanini B."/>
            <person name="Hainaut M."/>
            <person name="Levati E."/>
            <person name="Barry K.W."/>
            <person name="Belfiori B."/>
            <person name="Cichocki N."/>
            <person name="Clum A."/>
            <person name="Dockter R.B."/>
            <person name="Fauchery L."/>
            <person name="Guy J."/>
            <person name="Iotti M."/>
            <person name="Le Tacon F."/>
            <person name="Lindquist E.A."/>
            <person name="Lipzen A."/>
            <person name="Malagnac F."/>
            <person name="Mello A."/>
            <person name="Molinier V."/>
            <person name="Miyauchi S."/>
            <person name="Poulain J."/>
            <person name="Riccioni C."/>
            <person name="Rubini A."/>
            <person name="Sitrit Y."/>
            <person name="Splivallo R."/>
            <person name="Traeger S."/>
            <person name="Wang M."/>
            <person name="Zifcakova L."/>
            <person name="Wipf D."/>
            <person name="Zambonelli A."/>
            <person name="Paolocci F."/>
            <person name="Nowrousian M."/>
            <person name="Ottonello S."/>
            <person name="Baldrian P."/>
            <person name="Spatafora J.W."/>
            <person name="Henrissat B."/>
            <person name="Nagy L.G."/>
            <person name="Aury J.M."/>
            <person name="Wincker P."/>
            <person name="Grigoriev I.V."/>
            <person name="Bonfante P."/>
            <person name="Martin F.M."/>
        </authorList>
    </citation>
    <scope>NUCLEOTIDE SEQUENCE [LARGE SCALE GENOMIC DNA]</scope>
    <source>
        <strain evidence="10 11">RN42</strain>
    </source>
</reference>
<evidence type="ECO:0000256" key="1">
    <source>
        <dbReference type="ARBA" id="ARBA00001933"/>
    </source>
</evidence>
<comment type="subunit">
    <text evidence="3">Homodimer.</text>
</comment>
<gene>
    <name evidence="10" type="ORF">BJ508DRAFT_204381</name>
</gene>
<dbReference type="InterPro" id="IPR004839">
    <property type="entry name" value="Aminotransferase_I/II_large"/>
</dbReference>
<dbReference type="InterPro" id="IPR015424">
    <property type="entry name" value="PyrdxlP-dep_Trfase"/>
</dbReference>
<dbReference type="InterPro" id="IPR015422">
    <property type="entry name" value="PyrdxlP-dep_Trfase_small"/>
</dbReference>
<evidence type="ECO:0000256" key="2">
    <source>
        <dbReference type="ARBA" id="ARBA00007441"/>
    </source>
</evidence>
<dbReference type="CDD" id="cd00609">
    <property type="entry name" value="AAT_like"/>
    <property type="match status" value="1"/>
</dbReference>
<dbReference type="FunFam" id="3.40.640.10:FF:000024">
    <property type="entry name" value="Kynurenine--oxoglutarate transaminase 3"/>
    <property type="match status" value="1"/>
</dbReference>
<dbReference type="Pfam" id="PF00155">
    <property type="entry name" value="Aminotran_1_2"/>
    <property type="match status" value="1"/>
</dbReference>
<accession>A0A3N4IJE1</accession>
<keyword evidence="5" id="KW-0032">Aminotransferase</keyword>
<dbReference type="Gene3D" id="3.90.1150.10">
    <property type="entry name" value="Aspartate Aminotransferase, domain 1"/>
    <property type="match status" value="1"/>
</dbReference>
<name>A0A3N4IJE1_ASCIM</name>
<evidence type="ECO:0000256" key="8">
    <source>
        <dbReference type="ARBA" id="ARBA00024016"/>
    </source>
</evidence>
<feature type="domain" description="Aminotransferase class I/classII large" evidence="9">
    <location>
        <begin position="38"/>
        <end position="417"/>
    </location>
</feature>
<dbReference type="AlphaFoldDB" id="A0A3N4IJE1"/>
<comment type="pathway">
    <text evidence="8">Amino-acid degradation; L-kynurenine degradation; kynurenate from L-kynurenine: step 1/2.</text>
</comment>
<dbReference type="FunFam" id="3.90.1150.10:FF:000021">
    <property type="entry name" value="Kynurenine--oxoglutarate transaminase 3"/>
    <property type="match status" value="1"/>
</dbReference>
<dbReference type="GO" id="GO:0005739">
    <property type="term" value="C:mitochondrion"/>
    <property type="evidence" value="ECO:0007669"/>
    <property type="project" value="TreeGrafter"/>
</dbReference>
<dbReference type="Proteomes" id="UP000275078">
    <property type="component" value="Unassembled WGS sequence"/>
</dbReference>
<evidence type="ECO:0000259" key="9">
    <source>
        <dbReference type="Pfam" id="PF00155"/>
    </source>
</evidence>
<dbReference type="SUPFAM" id="SSF53383">
    <property type="entry name" value="PLP-dependent transferases"/>
    <property type="match status" value="1"/>
</dbReference>
<dbReference type="GO" id="GO:0070189">
    <property type="term" value="P:kynurenine metabolic process"/>
    <property type="evidence" value="ECO:0007669"/>
    <property type="project" value="UniProtKB-ARBA"/>
</dbReference>
<evidence type="ECO:0000313" key="11">
    <source>
        <dbReference type="Proteomes" id="UP000275078"/>
    </source>
</evidence>